<protein>
    <submittedName>
        <fullName evidence="5">Serine acetyltransferase</fullName>
        <ecNumber evidence="5">2.3.1.30</ecNumber>
    </submittedName>
</protein>
<dbReference type="AlphaFoldDB" id="A0A6J4VN27"/>
<dbReference type="PROSITE" id="PS00101">
    <property type="entry name" value="HEXAPEP_TRANSFERASES"/>
    <property type="match status" value="1"/>
</dbReference>
<gene>
    <name evidence="5" type="ORF">AVDCRST_MAG86-2944</name>
</gene>
<name>A0A6J4VN27_9DEIN</name>
<dbReference type="GO" id="GO:0009001">
    <property type="term" value="F:serine O-acetyltransferase activity"/>
    <property type="evidence" value="ECO:0007669"/>
    <property type="project" value="UniProtKB-EC"/>
</dbReference>
<dbReference type="InterPro" id="IPR001451">
    <property type="entry name" value="Hexapep"/>
</dbReference>
<keyword evidence="4 5" id="KW-0012">Acyltransferase</keyword>
<reference evidence="5" key="1">
    <citation type="submission" date="2020-02" db="EMBL/GenBank/DDBJ databases">
        <authorList>
            <person name="Meier V. D."/>
        </authorList>
    </citation>
    <scope>NUCLEOTIDE SEQUENCE</scope>
    <source>
        <strain evidence="5">AVDCRST_MAG86</strain>
    </source>
</reference>
<evidence type="ECO:0000256" key="2">
    <source>
        <dbReference type="ARBA" id="ARBA00022679"/>
    </source>
</evidence>
<evidence type="ECO:0000313" key="5">
    <source>
        <dbReference type="EMBL" id="CAA9578242.1"/>
    </source>
</evidence>
<accession>A0A6J4VN27</accession>
<dbReference type="InterPro" id="IPR018357">
    <property type="entry name" value="Hexapep_transf_CS"/>
</dbReference>
<sequence length="235" mass="25767">MDEIRGNQPTYSYPKRVVVRYPDTRQAPALPTIIESSERPEVALPATFQAYLHLVRADLYRKKERTDWVTLAKTLYSDMGFKHCFWLRTCTFTKKKRSLRTVYPLVRAIYLHYQHKHGIWIAPGTQIGPGLYINHVGGIVVNSRAKIGRNCNLSHGVTLGQANRGNSVGSPILGDNVFVGPGAKVIGAVEVGDNAAIGANSVVTKDVPARAVVVGAPAKIISYKSSSGYINATDY</sequence>
<dbReference type="InterPro" id="IPR011004">
    <property type="entry name" value="Trimer_LpxA-like_sf"/>
</dbReference>
<keyword evidence="2 5" id="KW-0808">Transferase</keyword>
<comment type="similarity">
    <text evidence="1">Belongs to the transferase hexapeptide repeat family.</text>
</comment>
<dbReference type="EMBL" id="CADCWP010000215">
    <property type="protein sequence ID" value="CAA9578242.1"/>
    <property type="molecule type" value="Genomic_DNA"/>
</dbReference>
<dbReference type="Pfam" id="PF00132">
    <property type="entry name" value="Hexapep"/>
    <property type="match status" value="1"/>
</dbReference>
<proteinExistence type="inferred from homology"/>
<dbReference type="InterPro" id="IPR045304">
    <property type="entry name" value="LbH_SAT"/>
</dbReference>
<dbReference type="CDD" id="cd03354">
    <property type="entry name" value="LbH_SAT"/>
    <property type="match status" value="1"/>
</dbReference>
<evidence type="ECO:0000256" key="4">
    <source>
        <dbReference type="ARBA" id="ARBA00023315"/>
    </source>
</evidence>
<organism evidence="5">
    <name type="scientific">uncultured Truepera sp</name>
    <dbReference type="NCBI Taxonomy" id="543023"/>
    <lineage>
        <taxon>Bacteria</taxon>
        <taxon>Thermotogati</taxon>
        <taxon>Deinococcota</taxon>
        <taxon>Deinococci</taxon>
        <taxon>Trueperales</taxon>
        <taxon>Trueperaceae</taxon>
        <taxon>Truepera</taxon>
        <taxon>environmental samples</taxon>
    </lineage>
</organism>
<evidence type="ECO:0000256" key="1">
    <source>
        <dbReference type="ARBA" id="ARBA00007274"/>
    </source>
</evidence>
<dbReference type="EC" id="2.3.1.30" evidence="5"/>
<keyword evidence="3" id="KW-0677">Repeat</keyword>
<dbReference type="PANTHER" id="PTHR42811">
    <property type="entry name" value="SERINE ACETYLTRANSFERASE"/>
    <property type="match status" value="1"/>
</dbReference>
<dbReference type="SUPFAM" id="SSF51161">
    <property type="entry name" value="Trimeric LpxA-like enzymes"/>
    <property type="match status" value="1"/>
</dbReference>
<evidence type="ECO:0000256" key="3">
    <source>
        <dbReference type="ARBA" id="ARBA00022737"/>
    </source>
</evidence>
<dbReference type="Gene3D" id="2.160.10.10">
    <property type="entry name" value="Hexapeptide repeat proteins"/>
    <property type="match status" value="1"/>
</dbReference>